<proteinExistence type="predicted"/>
<dbReference type="EMBL" id="JAOZEV010000004">
    <property type="protein sequence ID" value="MCV9931952.1"/>
    <property type="molecule type" value="Genomic_DNA"/>
</dbReference>
<comment type="caution">
    <text evidence="1">The sequence shown here is derived from an EMBL/GenBank/DDBJ whole genome shotgun (WGS) entry which is preliminary data.</text>
</comment>
<dbReference type="Pfam" id="PF17642">
    <property type="entry name" value="TssD"/>
    <property type="match status" value="1"/>
</dbReference>
<name>A0A9X2ZNN9_9FLAO</name>
<accession>A0A9X2ZNN9</accession>
<protein>
    <submittedName>
        <fullName evidence="1">Uncharacterized protein</fullName>
    </submittedName>
</protein>
<dbReference type="InterPro" id="IPR041408">
    <property type="entry name" value="Hcp_Tssd"/>
</dbReference>
<dbReference type="Proteomes" id="UP001151133">
    <property type="component" value="Unassembled WGS sequence"/>
</dbReference>
<evidence type="ECO:0000313" key="2">
    <source>
        <dbReference type="Proteomes" id="UP001151133"/>
    </source>
</evidence>
<organism evidence="1 2">
    <name type="scientific">Flavobacterium frigoritolerans</name>
    <dbReference type="NCBI Taxonomy" id="2987686"/>
    <lineage>
        <taxon>Bacteria</taxon>
        <taxon>Pseudomonadati</taxon>
        <taxon>Bacteroidota</taxon>
        <taxon>Flavobacteriia</taxon>
        <taxon>Flavobacteriales</taxon>
        <taxon>Flavobacteriaceae</taxon>
        <taxon>Flavobacterium</taxon>
    </lineage>
</organism>
<gene>
    <name evidence="1" type="ORF">OIU80_06625</name>
</gene>
<keyword evidence="2" id="KW-1185">Reference proteome</keyword>
<dbReference type="AlphaFoldDB" id="A0A9X2ZNN9"/>
<dbReference type="GO" id="GO:0033104">
    <property type="term" value="C:type VI protein secretion system complex"/>
    <property type="evidence" value="ECO:0007669"/>
    <property type="project" value="InterPro"/>
</dbReference>
<dbReference type="RefSeq" id="WP_264286257.1">
    <property type="nucleotide sequence ID" value="NZ_JAOZEV010000004.1"/>
</dbReference>
<evidence type="ECO:0000313" key="1">
    <source>
        <dbReference type="EMBL" id="MCV9931952.1"/>
    </source>
</evidence>
<reference evidence="1" key="1">
    <citation type="submission" date="2022-10" db="EMBL/GenBank/DDBJ databases">
        <title>Two novel species of Flavobacterium.</title>
        <authorList>
            <person name="Liu Q."/>
            <person name="Xin Y.-H."/>
        </authorList>
    </citation>
    <scope>NUCLEOTIDE SEQUENCE</scope>
    <source>
        <strain evidence="1">LS1R47</strain>
    </source>
</reference>
<sequence>MTTAKLFILGEERELLWINTNYYRSTRADGSPTSDVEGGFLTLSFVSQENDDVFWHNMTKDIEKQTDRMEKGEVHFYKKGDEDIPIRKYKFSDAYLIEYSEVFNTDETESMQIVLTISPAIQDYGAEIVKYWNKSWIPPSEPVYYVPKKEEKETRVKTIECVTTLDLGSANDGTRTKHQQGMLYGETYEFKVTDYTEGVPENKSSINWMYRFHNLSENKWIEKKLSVTGDTLKFTLNEKDMCGRFVYLRAYIKDAENEGELKVWKHNRFRFFDRMVVHEQIKNRVNDPWKINQAQTSLCGMAALYYAMAKRDPKGYEKLAKELFRTGEYAIGSYILKPHEKALSMYDVNTSYDNYMALKMPEIDWIVLATTRSKESLNDYFVYNGFENGNIDMLKGVNWPEMLTRMCKEVAGFSSAEAIDLGMLQIANKKGMSGKLNDAIGDMDIMHLKIIDRKYKQGHTILMMIDSDMIEDKAGYNPKALTTNVHWVVYEGGLNFLEVGDSKFVGFRIYTWGFDPVSQKDEEGNEDNKYKRPLIYKKQRISIESFKSNYYGYIEVY</sequence>